<evidence type="ECO:0000256" key="1">
    <source>
        <dbReference type="SAM" id="MobiDB-lite"/>
    </source>
</evidence>
<name>A0A7S1UI46_9STRA</name>
<dbReference type="EMBL" id="HBGJ01040086">
    <property type="protein sequence ID" value="CAD9266844.1"/>
    <property type="molecule type" value="Transcribed_RNA"/>
</dbReference>
<dbReference type="AlphaFoldDB" id="A0A7S1UI46"/>
<proteinExistence type="predicted"/>
<gene>
    <name evidence="2" type="ORF">PPAR1163_LOCUS25270</name>
</gene>
<protein>
    <submittedName>
        <fullName evidence="2">Uncharacterized protein</fullName>
    </submittedName>
</protein>
<evidence type="ECO:0000313" key="2">
    <source>
        <dbReference type="EMBL" id="CAD9266844.1"/>
    </source>
</evidence>
<accession>A0A7S1UI46</accession>
<feature type="region of interest" description="Disordered" evidence="1">
    <location>
        <begin position="220"/>
        <end position="315"/>
    </location>
</feature>
<organism evidence="2">
    <name type="scientific">Phaeomonas parva</name>
    <dbReference type="NCBI Taxonomy" id="124430"/>
    <lineage>
        <taxon>Eukaryota</taxon>
        <taxon>Sar</taxon>
        <taxon>Stramenopiles</taxon>
        <taxon>Ochrophyta</taxon>
        <taxon>Pinguiophyceae</taxon>
        <taxon>Pinguiochrysidales</taxon>
        <taxon>Pinguiochrysidaceae</taxon>
        <taxon>Phaeomonas</taxon>
    </lineage>
</organism>
<feature type="compositionally biased region" description="Basic and acidic residues" evidence="1">
    <location>
        <begin position="220"/>
        <end position="234"/>
    </location>
</feature>
<feature type="compositionally biased region" description="Low complexity" evidence="1">
    <location>
        <begin position="38"/>
        <end position="60"/>
    </location>
</feature>
<reference evidence="2" key="1">
    <citation type="submission" date="2021-01" db="EMBL/GenBank/DDBJ databases">
        <authorList>
            <person name="Corre E."/>
            <person name="Pelletier E."/>
            <person name="Niang G."/>
            <person name="Scheremetjew M."/>
            <person name="Finn R."/>
            <person name="Kale V."/>
            <person name="Holt S."/>
            <person name="Cochrane G."/>
            <person name="Meng A."/>
            <person name="Brown T."/>
            <person name="Cohen L."/>
        </authorList>
    </citation>
    <scope>NUCLEOTIDE SEQUENCE</scope>
    <source>
        <strain evidence="2">CCMP2877</strain>
    </source>
</reference>
<feature type="region of interest" description="Disordered" evidence="1">
    <location>
        <begin position="13"/>
        <end position="62"/>
    </location>
</feature>
<sequence length="332" mass="36143">MFAEDKARAALGFGAAKVVEDSASPSSEGERSPKRSRPSVSTPESPSSPVSPTPQSSPRQTTERIQQHVFFQNVPAAITFVANEEKKNGRRIKPKWRCRGYQFFGPGKGLCLKQATHKATSGHLDMCKRCAACLADTRTARATKLTSMPARETEPFGFRLGPMVECAKDSASLYHATFIVTRVQGDVLVSPHIPQAHIPREGDHMRDAFAGCLAMERRATYSHEESRTSDENLRATELSDSDDASLKGTSELKPVVSLPEEPELALEQRQERQAALPQQAQKAEQVSRPKQGPNVVTTRRPGDEEEAVSGDTPRAVVRIGPVGTAQGPSFGL</sequence>